<evidence type="ECO:0000256" key="1">
    <source>
        <dbReference type="SAM" id="Phobius"/>
    </source>
</evidence>
<organism evidence="2 3">
    <name type="scientific">Natrinema gari JCM 14663</name>
    <dbReference type="NCBI Taxonomy" id="1230459"/>
    <lineage>
        <taxon>Archaea</taxon>
        <taxon>Methanobacteriati</taxon>
        <taxon>Methanobacteriota</taxon>
        <taxon>Stenosarchaea group</taxon>
        <taxon>Halobacteria</taxon>
        <taxon>Halobacteriales</taxon>
        <taxon>Natrialbaceae</taxon>
        <taxon>Natrinema</taxon>
    </lineage>
</organism>
<keyword evidence="1" id="KW-0472">Membrane</keyword>
<evidence type="ECO:0000313" key="2">
    <source>
        <dbReference type="EMBL" id="ELY76062.1"/>
    </source>
</evidence>
<accession>L9YRI3</accession>
<dbReference type="AlphaFoldDB" id="L9YRI3"/>
<sequence>MSRGLFHLATYVFTVIGVVLLSQAWRFHPVPNSGRTLLGAVIMGWGVFNLVEDW</sequence>
<comment type="caution">
    <text evidence="2">The sequence shown here is derived from an EMBL/GenBank/DDBJ whole genome shotgun (WGS) entry which is preliminary data.</text>
</comment>
<evidence type="ECO:0000313" key="3">
    <source>
        <dbReference type="Proteomes" id="UP000011592"/>
    </source>
</evidence>
<dbReference type="Pfam" id="PF10002">
    <property type="entry name" value="DUF2243"/>
    <property type="match status" value="1"/>
</dbReference>
<dbReference type="PATRIC" id="fig|1230459.4.peg.3695"/>
<dbReference type="Proteomes" id="UP000011592">
    <property type="component" value="Unassembled WGS sequence"/>
</dbReference>
<dbReference type="EMBL" id="AOIJ01000082">
    <property type="protein sequence ID" value="ELY76062.1"/>
    <property type="molecule type" value="Genomic_DNA"/>
</dbReference>
<gene>
    <name evidence="2" type="ORF">C486_18619</name>
</gene>
<keyword evidence="3" id="KW-1185">Reference proteome</keyword>
<dbReference type="InterPro" id="IPR018719">
    <property type="entry name" value="DUF2243_membrane"/>
</dbReference>
<feature type="transmembrane region" description="Helical" evidence="1">
    <location>
        <begin position="6"/>
        <end position="22"/>
    </location>
</feature>
<protein>
    <submittedName>
        <fullName evidence="2">Uncharacterized protein</fullName>
    </submittedName>
</protein>
<reference evidence="2 3" key="1">
    <citation type="journal article" date="2014" name="PLoS Genet.">
        <title>Phylogenetically driven sequencing of extremely halophilic archaea reveals strategies for static and dynamic osmo-response.</title>
        <authorList>
            <person name="Becker E.A."/>
            <person name="Seitzer P.M."/>
            <person name="Tritt A."/>
            <person name="Larsen D."/>
            <person name="Krusor M."/>
            <person name="Yao A.I."/>
            <person name="Wu D."/>
            <person name="Madern D."/>
            <person name="Eisen J.A."/>
            <person name="Darling A.E."/>
            <person name="Facciotti M.T."/>
        </authorList>
    </citation>
    <scope>NUCLEOTIDE SEQUENCE [LARGE SCALE GENOMIC DNA]</scope>
    <source>
        <strain evidence="2 3">JCM 14663</strain>
    </source>
</reference>
<keyword evidence="1" id="KW-0812">Transmembrane</keyword>
<name>L9YRI3_9EURY</name>
<keyword evidence="1" id="KW-1133">Transmembrane helix</keyword>
<proteinExistence type="predicted"/>